<name>A0A3E0TQ82_9GAMM</name>
<evidence type="ECO:0000313" key="2">
    <source>
        <dbReference type="EMBL" id="REL27043.1"/>
    </source>
</evidence>
<sequence>MNNIHLFAAFFIIYFLSGCAVGYEPWAEFQDKLIGKKAWRMEPHRFENAGELIRADYLVAGEGFTHTSVNENGDIIQHWFDAEVLPNFYNKNEMRGHKEWIGKCKFYLVVDPETYVIKSWGHDEGGNPQSCRHWP</sequence>
<evidence type="ECO:0000313" key="4">
    <source>
        <dbReference type="Proteomes" id="UP000256478"/>
    </source>
</evidence>
<accession>A0A3E0TQ82</accession>
<proteinExistence type="predicted"/>
<gene>
    <name evidence="1" type="ORF">DXX93_08945</name>
    <name evidence="2" type="ORF">DXX93_11040</name>
    <name evidence="3" type="ORF">DXX93_11070</name>
</gene>
<dbReference type="EMBL" id="QUOU01000001">
    <property type="protein sequence ID" value="REL27043.1"/>
    <property type="molecule type" value="Genomic_DNA"/>
</dbReference>
<dbReference type="EMBL" id="QUOU01000001">
    <property type="protein sequence ID" value="REL26689.1"/>
    <property type="molecule type" value="Genomic_DNA"/>
</dbReference>
<dbReference type="AlphaFoldDB" id="A0A3E0TQ82"/>
<dbReference type="OrthoDB" id="6401178at2"/>
<evidence type="ECO:0000313" key="1">
    <source>
        <dbReference type="EMBL" id="REL26689.1"/>
    </source>
</evidence>
<reference evidence="1 4" key="1">
    <citation type="submission" date="2018-08" db="EMBL/GenBank/DDBJ databases">
        <title>Thalassotalea euphylliae genome.</title>
        <authorList>
            <person name="Summers S."/>
            <person name="Rice S.A."/>
            <person name="Freckelton M.L."/>
            <person name="Nedved B.T."/>
            <person name="Hadfield M.G."/>
        </authorList>
    </citation>
    <scope>NUCLEOTIDE SEQUENCE [LARGE SCALE GENOMIC DNA]</scope>
    <source>
        <strain evidence="1 4">H1</strain>
    </source>
</reference>
<dbReference type="RefSeq" id="WP_116007799.1">
    <property type="nucleotide sequence ID" value="NZ_QUOU01000001.1"/>
</dbReference>
<dbReference type="Proteomes" id="UP000256478">
    <property type="component" value="Unassembled WGS sequence"/>
</dbReference>
<evidence type="ECO:0000313" key="3">
    <source>
        <dbReference type="EMBL" id="REL27049.1"/>
    </source>
</evidence>
<organism evidence="1 4">
    <name type="scientific">Thalassotalea euphylliae</name>
    <dbReference type="NCBI Taxonomy" id="1655234"/>
    <lineage>
        <taxon>Bacteria</taxon>
        <taxon>Pseudomonadati</taxon>
        <taxon>Pseudomonadota</taxon>
        <taxon>Gammaproteobacteria</taxon>
        <taxon>Alteromonadales</taxon>
        <taxon>Colwelliaceae</taxon>
        <taxon>Thalassotalea</taxon>
    </lineage>
</organism>
<protein>
    <submittedName>
        <fullName evidence="1">Uncharacterized protein</fullName>
    </submittedName>
</protein>
<dbReference type="EMBL" id="QUOU01000001">
    <property type="protein sequence ID" value="REL27049.1"/>
    <property type="molecule type" value="Genomic_DNA"/>
</dbReference>
<comment type="caution">
    <text evidence="1">The sequence shown here is derived from an EMBL/GenBank/DDBJ whole genome shotgun (WGS) entry which is preliminary data.</text>
</comment>